<dbReference type="STRING" id="1737425.GCA_900049755_01817"/>
<accession>A0A2Z3YLX1</accession>
<proteinExistence type="predicted"/>
<organism evidence="1 2">
    <name type="scientific">Corynebacterium provencense</name>
    <dbReference type="NCBI Taxonomy" id="1737425"/>
    <lineage>
        <taxon>Bacteria</taxon>
        <taxon>Bacillati</taxon>
        <taxon>Actinomycetota</taxon>
        <taxon>Actinomycetes</taxon>
        <taxon>Mycobacteriales</taxon>
        <taxon>Corynebacteriaceae</taxon>
        <taxon>Corynebacterium</taxon>
    </lineage>
</organism>
<dbReference type="Proteomes" id="UP000247696">
    <property type="component" value="Chromosome"/>
</dbReference>
<evidence type="ECO:0000313" key="2">
    <source>
        <dbReference type="Proteomes" id="UP000247696"/>
    </source>
</evidence>
<dbReference type="EMBL" id="CP024988">
    <property type="protein sequence ID" value="AWT24872.1"/>
    <property type="molecule type" value="Genomic_DNA"/>
</dbReference>
<evidence type="ECO:0000313" key="1">
    <source>
        <dbReference type="EMBL" id="AWT24872.1"/>
    </source>
</evidence>
<gene>
    <name evidence="1" type="ORF">Csp1_00340</name>
</gene>
<protein>
    <submittedName>
        <fullName evidence="1">Uncharacterized protein</fullName>
    </submittedName>
</protein>
<dbReference type="KEGG" id="cpre:Csp1_00340"/>
<name>A0A2Z3YLX1_9CORY</name>
<reference evidence="2" key="1">
    <citation type="submission" date="2017-11" db="EMBL/GenBank/DDBJ databases">
        <title>Otitis media/interna in a cat caused by the recently described species Corynebacterium provencense.</title>
        <authorList>
            <person name="Kittl S."/>
            <person name="Brodard I."/>
            <person name="Rychener L."/>
            <person name="Jores J."/>
            <person name="Roosje P."/>
            <person name="Gobeli Brawand S."/>
        </authorList>
    </citation>
    <scope>NUCLEOTIDE SEQUENCE [LARGE SCALE GENOMIC DNA]</scope>
    <source>
        <strain evidence="2">17KM38</strain>
    </source>
</reference>
<sequence length="186" mass="20416">MCGMCGSGGSRQDWFTAGVEDTPQGRRRARQAASMLLNSELDPRRCTVTADEQTRAWIVREPTGRQVRHDSLDGLLEWLHQRGLVSLSASRISLVPDHRTCTPTETADGVLDAAGWASLGISLWRTALWRRQVSANFPPTRQTVDTPGGRLDVRVDDHGIHVTAVTPSDSHLCTHLPGQTAHPEHA</sequence>
<dbReference type="AlphaFoldDB" id="A0A2Z3YLX1"/>
<keyword evidence="2" id="KW-1185">Reference proteome</keyword>